<comment type="similarity">
    <text evidence="1">Belongs to the thioredoxin family. DsbA subfamily.</text>
</comment>
<keyword evidence="7" id="KW-0676">Redox-active center</keyword>
<dbReference type="GeneID" id="56027210"/>
<keyword evidence="4" id="KW-0813">Transport</keyword>
<dbReference type="PANTHER" id="PTHR13887:SF14">
    <property type="entry name" value="DISULFIDE BOND FORMATION PROTEIN D"/>
    <property type="match status" value="1"/>
</dbReference>
<evidence type="ECO:0000313" key="11">
    <source>
        <dbReference type="Proteomes" id="UP000509750"/>
    </source>
</evidence>
<evidence type="ECO:0000256" key="1">
    <source>
        <dbReference type="ARBA" id="ARBA00005791"/>
    </source>
</evidence>
<dbReference type="SUPFAM" id="SSF52833">
    <property type="entry name" value="Thioredoxin-like"/>
    <property type="match status" value="1"/>
</dbReference>
<dbReference type="InterPro" id="IPR012336">
    <property type="entry name" value="Thioredoxin-like_fold"/>
</dbReference>
<feature type="compositionally biased region" description="Acidic residues" evidence="8">
    <location>
        <begin position="40"/>
        <end position="50"/>
    </location>
</feature>
<gene>
    <name evidence="10" type="ORF">HUG10_00215</name>
</gene>
<evidence type="ECO:0000313" key="10">
    <source>
        <dbReference type="EMBL" id="QLG26058.1"/>
    </source>
</evidence>
<dbReference type="Pfam" id="PF13462">
    <property type="entry name" value="Thioredoxin_4"/>
    <property type="match status" value="1"/>
</dbReference>
<evidence type="ECO:0000256" key="6">
    <source>
        <dbReference type="ARBA" id="ARBA00023157"/>
    </source>
</evidence>
<dbReference type="OrthoDB" id="15256at2157"/>
<evidence type="ECO:0000256" key="8">
    <source>
        <dbReference type="SAM" id="MobiDB-lite"/>
    </source>
</evidence>
<organism evidence="10 11">
    <name type="scientific">Halorarum halophilum</name>
    <dbReference type="NCBI Taxonomy" id="2743090"/>
    <lineage>
        <taxon>Archaea</taxon>
        <taxon>Methanobacteriati</taxon>
        <taxon>Methanobacteriota</taxon>
        <taxon>Stenosarchaea group</taxon>
        <taxon>Halobacteria</taxon>
        <taxon>Halobacteriales</taxon>
        <taxon>Haloferacaceae</taxon>
        <taxon>Halorarum</taxon>
    </lineage>
</organism>
<evidence type="ECO:0000259" key="9">
    <source>
        <dbReference type="Pfam" id="PF13462"/>
    </source>
</evidence>
<sequence length="236" mass="24827">MTNRRRTVLAAIGAGAALAGCLGGVRGGDGGDSRAGGDGNGDDGGDEDAETLGTHPASRGLDDQPSLGEADAPATVVAFEDPSCPTCRKFERGAGARLREGPVADGRLRFVVRTYPIIYPWGEPATQALEATYARDADAFWGLFDHYFAQQGSFDGENVLPRTRDWLADNTDLDADEVVADARTEAYDDAVQADLDAGEAAGANRTPTLFLFSDGTYRTRASGSVSYETVALALEL</sequence>
<dbReference type="InterPro" id="IPR036249">
    <property type="entry name" value="Thioredoxin-like_sf"/>
</dbReference>
<name>A0A7D5KW42_9EURY</name>
<dbReference type="RefSeq" id="WP_179167633.1">
    <property type="nucleotide sequence ID" value="NZ_CP058529.1"/>
</dbReference>
<proteinExistence type="inferred from homology"/>
<dbReference type="Gene3D" id="3.40.30.10">
    <property type="entry name" value="Glutaredoxin"/>
    <property type="match status" value="1"/>
</dbReference>
<keyword evidence="5" id="KW-0560">Oxidoreductase</keyword>
<dbReference type="PANTHER" id="PTHR13887">
    <property type="entry name" value="GLUTATHIONE S-TRANSFERASE KAPPA"/>
    <property type="match status" value="1"/>
</dbReference>
<keyword evidence="11" id="KW-1185">Reference proteome</keyword>
<evidence type="ECO:0000256" key="2">
    <source>
        <dbReference type="ARBA" id="ARBA00007787"/>
    </source>
</evidence>
<dbReference type="Proteomes" id="UP000509750">
    <property type="component" value="Chromosome"/>
</dbReference>
<evidence type="ECO:0000256" key="3">
    <source>
        <dbReference type="ARBA" id="ARBA00022729"/>
    </source>
</evidence>
<evidence type="ECO:0000256" key="4">
    <source>
        <dbReference type="ARBA" id="ARBA00022982"/>
    </source>
</evidence>
<dbReference type="PROSITE" id="PS51257">
    <property type="entry name" value="PROKAR_LIPOPROTEIN"/>
    <property type="match status" value="1"/>
</dbReference>
<feature type="compositionally biased region" description="Gly residues" evidence="8">
    <location>
        <begin position="27"/>
        <end position="39"/>
    </location>
</feature>
<keyword evidence="6" id="KW-1015">Disulfide bond</keyword>
<reference evidence="10 11" key="1">
    <citation type="submission" date="2020-07" db="EMBL/GenBank/DDBJ databases">
        <title>Gai3-2, isolated from salt lake.</title>
        <authorList>
            <person name="Cui H."/>
            <person name="Shi X."/>
        </authorList>
    </citation>
    <scope>NUCLEOTIDE SEQUENCE [LARGE SCALE GENOMIC DNA]</scope>
    <source>
        <strain evidence="10 11">Gai3-2</strain>
    </source>
</reference>
<evidence type="ECO:0000256" key="5">
    <source>
        <dbReference type="ARBA" id="ARBA00023002"/>
    </source>
</evidence>
<feature type="domain" description="Thioredoxin-like fold" evidence="9">
    <location>
        <begin position="64"/>
        <end position="211"/>
    </location>
</feature>
<dbReference type="KEGG" id="halg:HUG10_00215"/>
<keyword evidence="3" id="KW-0732">Signal</keyword>
<keyword evidence="4" id="KW-0249">Electron transport</keyword>
<accession>A0A7D5KW42</accession>
<dbReference type="GO" id="GO:0016491">
    <property type="term" value="F:oxidoreductase activity"/>
    <property type="evidence" value="ECO:0007669"/>
    <property type="project" value="UniProtKB-KW"/>
</dbReference>
<dbReference type="AlphaFoldDB" id="A0A7D5KW42"/>
<comment type="similarity">
    <text evidence="2">Belongs to the glutaredoxin family.</text>
</comment>
<dbReference type="EMBL" id="CP058529">
    <property type="protein sequence ID" value="QLG26058.1"/>
    <property type="molecule type" value="Genomic_DNA"/>
</dbReference>
<feature type="region of interest" description="Disordered" evidence="8">
    <location>
        <begin position="27"/>
        <end position="68"/>
    </location>
</feature>
<protein>
    <submittedName>
        <fullName evidence="10">Thioredoxin domain-containing protein</fullName>
    </submittedName>
</protein>
<evidence type="ECO:0000256" key="7">
    <source>
        <dbReference type="ARBA" id="ARBA00023284"/>
    </source>
</evidence>